<name>A0A0F9N0T9_9ZZZZ</name>
<accession>A0A0F9N0T9</accession>
<dbReference type="InterPro" id="IPR002711">
    <property type="entry name" value="HNH"/>
</dbReference>
<dbReference type="GO" id="GO:0004519">
    <property type="term" value="F:endonuclease activity"/>
    <property type="evidence" value="ECO:0007669"/>
    <property type="project" value="InterPro"/>
</dbReference>
<reference evidence="2" key="1">
    <citation type="journal article" date="2015" name="Nature">
        <title>Complex archaea that bridge the gap between prokaryotes and eukaryotes.</title>
        <authorList>
            <person name="Spang A."/>
            <person name="Saw J.H."/>
            <person name="Jorgensen S.L."/>
            <person name="Zaremba-Niedzwiedzka K."/>
            <person name="Martijn J."/>
            <person name="Lind A.E."/>
            <person name="van Eijk R."/>
            <person name="Schleper C."/>
            <person name="Guy L."/>
            <person name="Ettema T.J."/>
        </authorList>
    </citation>
    <scope>NUCLEOTIDE SEQUENCE</scope>
</reference>
<sequence>MKKQCSMCMEEKDLSCFGAQVGGKFGKRGRCKICRAKTEGKSEPDAYRKKRWYENNRELCLRRASNNYQDNRANKLEYQKEYTKKNKDKISKYKKIYHKNNKIKCANARRRRRAHKAKVQEKYDSIDGQITKMVFKNKCFKCNSNVRLAIDHHKPLSKGFALNIKNAAVLCGSCNSRKGTKMPDDFYSITELLEINILFKIAYSIKKEIYNDQIGFAKK</sequence>
<proteinExistence type="predicted"/>
<organism evidence="2">
    <name type="scientific">marine sediment metagenome</name>
    <dbReference type="NCBI Taxonomy" id="412755"/>
    <lineage>
        <taxon>unclassified sequences</taxon>
        <taxon>metagenomes</taxon>
        <taxon>ecological metagenomes</taxon>
    </lineage>
</organism>
<dbReference type="GO" id="GO:0003676">
    <property type="term" value="F:nucleic acid binding"/>
    <property type="evidence" value="ECO:0007669"/>
    <property type="project" value="InterPro"/>
</dbReference>
<dbReference type="EMBL" id="LAZR01007858">
    <property type="protein sequence ID" value="KKM82475.1"/>
    <property type="molecule type" value="Genomic_DNA"/>
</dbReference>
<gene>
    <name evidence="2" type="ORF">LCGC14_1319180</name>
</gene>
<dbReference type="GO" id="GO:0008270">
    <property type="term" value="F:zinc ion binding"/>
    <property type="evidence" value="ECO:0007669"/>
    <property type="project" value="InterPro"/>
</dbReference>
<evidence type="ECO:0000259" key="1">
    <source>
        <dbReference type="Pfam" id="PF01844"/>
    </source>
</evidence>
<dbReference type="AlphaFoldDB" id="A0A0F9N0T9"/>
<dbReference type="Gene3D" id="1.10.30.50">
    <property type="match status" value="1"/>
</dbReference>
<evidence type="ECO:0000313" key="2">
    <source>
        <dbReference type="EMBL" id="KKM82475.1"/>
    </source>
</evidence>
<comment type="caution">
    <text evidence="2">The sequence shown here is derived from an EMBL/GenBank/DDBJ whole genome shotgun (WGS) entry which is preliminary data.</text>
</comment>
<protein>
    <recommendedName>
        <fullName evidence="1">HNH domain-containing protein</fullName>
    </recommendedName>
</protein>
<feature type="domain" description="HNH" evidence="1">
    <location>
        <begin position="139"/>
        <end position="180"/>
    </location>
</feature>
<dbReference type="Pfam" id="PF01844">
    <property type="entry name" value="HNH"/>
    <property type="match status" value="1"/>
</dbReference>